<feature type="coiled-coil region" evidence="1">
    <location>
        <begin position="57"/>
        <end position="84"/>
    </location>
</feature>
<reference evidence="3" key="2">
    <citation type="submission" date="2016-05" db="EMBL/GenBank/DDBJ databases">
        <authorList>
            <person name="Lavstsen T."/>
            <person name="Jespersen J.S."/>
        </authorList>
    </citation>
    <scope>NUCLEOTIDE SEQUENCE [LARGE SCALE GENOMIC DNA]</scope>
</reference>
<evidence type="ECO:0000313" key="3">
    <source>
        <dbReference type="EMBL" id="SBS81258.1"/>
    </source>
</evidence>
<evidence type="ECO:0000313" key="5">
    <source>
        <dbReference type="Proteomes" id="UP000078560"/>
    </source>
</evidence>
<dbReference type="Proteomes" id="UP000078560">
    <property type="component" value="Unassembled WGS sequence"/>
</dbReference>
<dbReference type="AlphaFoldDB" id="A0A1A8VPK7"/>
<name>A0A1A8VPK7_PLAOA</name>
<dbReference type="EMBL" id="FLQV01000098">
    <property type="protein sequence ID" value="SBS81258.1"/>
    <property type="molecule type" value="Genomic_DNA"/>
</dbReference>
<sequence length="104" mass="12648">MNMYVSVRNRYTSVEWFCAAPSYQVDEGREDDEDIFTLVEVTEEVVGWVVLRENYKNEGIRRKIEKIEKKHENTIKERAKENIDKKRRYRIRQDNNTTNFKKKT</sequence>
<dbReference type="Proteomes" id="UP000078546">
    <property type="component" value="Unassembled WGS sequence"/>
</dbReference>
<reference evidence="4 5" key="1">
    <citation type="submission" date="2016-05" db="EMBL/GenBank/DDBJ databases">
        <authorList>
            <person name="Naeem Raeece"/>
        </authorList>
    </citation>
    <scope>NUCLEOTIDE SEQUENCE [LARGE SCALE GENOMIC DNA]</scope>
</reference>
<protein>
    <submittedName>
        <fullName evidence="3">Uncharacterized protein</fullName>
    </submittedName>
</protein>
<evidence type="ECO:0000256" key="1">
    <source>
        <dbReference type="SAM" id="Coils"/>
    </source>
</evidence>
<organism evidence="3 4">
    <name type="scientific">Plasmodium ovale curtisi</name>
    <dbReference type="NCBI Taxonomy" id="864141"/>
    <lineage>
        <taxon>Eukaryota</taxon>
        <taxon>Sar</taxon>
        <taxon>Alveolata</taxon>
        <taxon>Apicomplexa</taxon>
        <taxon>Aconoidasida</taxon>
        <taxon>Haemosporida</taxon>
        <taxon>Plasmodiidae</taxon>
        <taxon>Plasmodium</taxon>
        <taxon>Plasmodium (Plasmodium)</taxon>
    </lineage>
</organism>
<keyword evidence="1" id="KW-0175">Coiled coil</keyword>
<accession>A0A1A8VPK7</accession>
<proteinExistence type="predicted"/>
<evidence type="ECO:0000313" key="2">
    <source>
        <dbReference type="EMBL" id="SBS80516.1"/>
    </source>
</evidence>
<dbReference type="EMBL" id="FLQU01000083">
    <property type="protein sequence ID" value="SBS80516.1"/>
    <property type="molecule type" value="Genomic_DNA"/>
</dbReference>
<gene>
    <name evidence="3" type="ORF">POVCU1_005140</name>
    <name evidence="2" type="ORF">POVCU2_0005740</name>
</gene>
<evidence type="ECO:0000313" key="4">
    <source>
        <dbReference type="Proteomes" id="UP000078546"/>
    </source>
</evidence>